<dbReference type="GO" id="GO:0004156">
    <property type="term" value="F:dihydropteroate synthase activity"/>
    <property type="evidence" value="ECO:0007669"/>
    <property type="project" value="UniProtKB-EC"/>
</dbReference>
<dbReference type="NCBIfam" id="TIGR01496">
    <property type="entry name" value="DHPS"/>
    <property type="match status" value="1"/>
</dbReference>
<dbReference type="SUPFAM" id="SSF51717">
    <property type="entry name" value="Dihydropteroate synthetase-like"/>
    <property type="match status" value="1"/>
</dbReference>
<evidence type="ECO:0000313" key="15">
    <source>
        <dbReference type="Proteomes" id="UP000278962"/>
    </source>
</evidence>
<gene>
    <name evidence="14" type="ORF">C8N24_3634</name>
</gene>
<accession>A0A660LIF2</accession>
<evidence type="ECO:0000256" key="6">
    <source>
        <dbReference type="ARBA" id="ARBA00016919"/>
    </source>
</evidence>
<sequence>MSAYRPPARRPVAFKPVDFEIMGVVNVTPDSFSDGGQFDDAAQAIAHGRRLAAEGAAILDVGGESTRPGADPVPAGDEQARVVPVVEGLRDVARVSIDTMKLDVAQAAVAAGAGYVNDVSAFRHDPELAGFVADRGLDCCLMHMLGEPRTMQRDPRYTDVVSEVKAFLEERMAAAVAAGIREERISLDPGIGFGKTLEHNLELLARLDELAALGRPLVIGTSRKTFIGRLTGRDVTERVHGTVATCVIALERGAQVFRVHDVAAVADALKVAAATFAAWPTKSPTSTTTS</sequence>
<dbReference type="GO" id="GO:0046656">
    <property type="term" value="P:folic acid biosynthetic process"/>
    <property type="evidence" value="ECO:0007669"/>
    <property type="project" value="UniProtKB-KW"/>
</dbReference>
<dbReference type="PROSITE" id="PS00793">
    <property type="entry name" value="DHPS_2"/>
    <property type="match status" value="1"/>
</dbReference>
<dbReference type="PANTHER" id="PTHR20941:SF1">
    <property type="entry name" value="FOLIC ACID SYNTHESIS PROTEIN FOL1"/>
    <property type="match status" value="1"/>
</dbReference>
<evidence type="ECO:0000256" key="3">
    <source>
        <dbReference type="ARBA" id="ARBA00004763"/>
    </source>
</evidence>
<keyword evidence="10 12" id="KW-0289">Folate biosynthesis</keyword>
<comment type="pathway">
    <text evidence="3 12">Cofactor biosynthesis; tetrahydrofolate biosynthesis; 7,8-dihydrofolate from 2-amino-4-hydroxy-6-hydroxymethyl-7,8-dihydropteridine diphosphate and 4-aminobenzoate: step 1/2.</text>
</comment>
<evidence type="ECO:0000256" key="10">
    <source>
        <dbReference type="ARBA" id="ARBA00022909"/>
    </source>
</evidence>
<dbReference type="Gene3D" id="3.20.20.20">
    <property type="entry name" value="Dihydropteroate synthase-like"/>
    <property type="match status" value="1"/>
</dbReference>
<dbReference type="EC" id="2.5.1.15" evidence="5 12"/>
<organism evidence="14 15">
    <name type="scientific">Solirubrobacter pauli</name>
    <dbReference type="NCBI Taxonomy" id="166793"/>
    <lineage>
        <taxon>Bacteria</taxon>
        <taxon>Bacillati</taxon>
        <taxon>Actinomycetota</taxon>
        <taxon>Thermoleophilia</taxon>
        <taxon>Solirubrobacterales</taxon>
        <taxon>Solirubrobacteraceae</taxon>
        <taxon>Solirubrobacter</taxon>
    </lineage>
</organism>
<evidence type="ECO:0000256" key="1">
    <source>
        <dbReference type="ARBA" id="ARBA00000012"/>
    </source>
</evidence>
<evidence type="ECO:0000256" key="12">
    <source>
        <dbReference type="RuleBase" id="RU361205"/>
    </source>
</evidence>
<keyword evidence="7 12" id="KW-0808">Transferase</keyword>
<dbReference type="PANTHER" id="PTHR20941">
    <property type="entry name" value="FOLATE SYNTHESIS PROTEINS"/>
    <property type="match status" value="1"/>
</dbReference>
<evidence type="ECO:0000256" key="4">
    <source>
        <dbReference type="ARBA" id="ARBA00009503"/>
    </source>
</evidence>
<proteinExistence type="inferred from homology"/>
<comment type="cofactor">
    <cofactor evidence="2 12">
        <name>Mg(2+)</name>
        <dbReference type="ChEBI" id="CHEBI:18420"/>
    </cofactor>
</comment>
<dbReference type="PROSITE" id="PS50972">
    <property type="entry name" value="PTERIN_BINDING"/>
    <property type="match status" value="1"/>
</dbReference>
<comment type="similarity">
    <text evidence="4 12">Belongs to the DHPS family.</text>
</comment>
<dbReference type="InterPro" id="IPR045031">
    <property type="entry name" value="DHP_synth-like"/>
</dbReference>
<comment type="function">
    <text evidence="12">Catalyzes the condensation of para-aminobenzoate (pABA) with 6-hydroxymethyl-7,8-dihydropterin diphosphate (DHPt-PP) to form 7,8-dihydropteroate (H2Pte), the immediate precursor of folate derivatives.</text>
</comment>
<evidence type="ECO:0000256" key="7">
    <source>
        <dbReference type="ARBA" id="ARBA00022679"/>
    </source>
</evidence>
<comment type="caution">
    <text evidence="14">The sequence shown here is derived from an EMBL/GenBank/DDBJ whole genome shotgun (WGS) entry which is preliminary data.</text>
</comment>
<dbReference type="OrthoDB" id="9811744at2"/>
<reference evidence="14 15" key="1">
    <citation type="submission" date="2018-10" db="EMBL/GenBank/DDBJ databases">
        <title>Genomic Encyclopedia of Archaeal and Bacterial Type Strains, Phase II (KMG-II): from individual species to whole genera.</title>
        <authorList>
            <person name="Goeker M."/>
        </authorList>
    </citation>
    <scope>NUCLEOTIDE SEQUENCE [LARGE SCALE GENOMIC DNA]</scope>
    <source>
        <strain evidence="14 15">DSM 14954</strain>
    </source>
</reference>
<keyword evidence="15" id="KW-1185">Reference proteome</keyword>
<dbReference type="GO" id="GO:0046872">
    <property type="term" value="F:metal ion binding"/>
    <property type="evidence" value="ECO:0007669"/>
    <property type="project" value="UniProtKB-KW"/>
</dbReference>
<dbReference type="CDD" id="cd00739">
    <property type="entry name" value="DHPS"/>
    <property type="match status" value="1"/>
</dbReference>
<comment type="catalytic activity">
    <reaction evidence="1">
        <text>(7,8-dihydropterin-6-yl)methyl diphosphate + 4-aminobenzoate = 7,8-dihydropteroate + diphosphate</text>
        <dbReference type="Rhea" id="RHEA:19949"/>
        <dbReference type="ChEBI" id="CHEBI:17836"/>
        <dbReference type="ChEBI" id="CHEBI:17839"/>
        <dbReference type="ChEBI" id="CHEBI:33019"/>
        <dbReference type="ChEBI" id="CHEBI:72950"/>
        <dbReference type="EC" id="2.5.1.15"/>
    </reaction>
</comment>
<dbReference type="EMBL" id="RBIL01000001">
    <property type="protein sequence ID" value="RKQ93763.1"/>
    <property type="molecule type" value="Genomic_DNA"/>
</dbReference>
<dbReference type="Proteomes" id="UP000278962">
    <property type="component" value="Unassembled WGS sequence"/>
</dbReference>
<keyword evidence="8 12" id="KW-0479">Metal-binding</keyword>
<evidence type="ECO:0000256" key="5">
    <source>
        <dbReference type="ARBA" id="ARBA00012458"/>
    </source>
</evidence>
<dbReference type="InterPro" id="IPR006390">
    <property type="entry name" value="DHP_synth_dom"/>
</dbReference>
<protein>
    <recommendedName>
        <fullName evidence="6 12">Dihydropteroate synthase</fullName>
        <shortName evidence="12">DHPS</shortName>
        <ecNumber evidence="5 12">2.5.1.15</ecNumber>
    </recommendedName>
    <alternativeName>
        <fullName evidence="11 12">Dihydropteroate pyrophosphorylase</fullName>
    </alternativeName>
</protein>
<evidence type="ECO:0000259" key="13">
    <source>
        <dbReference type="PROSITE" id="PS50972"/>
    </source>
</evidence>
<dbReference type="AlphaFoldDB" id="A0A660LIF2"/>
<evidence type="ECO:0000256" key="2">
    <source>
        <dbReference type="ARBA" id="ARBA00001946"/>
    </source>
</evidence>
<evidence type="ECO:0000256" key="11">
    <source>
        <dbReference type="ARBA" id="ARBA00030193"/>
    </source>
</evidence>
<feature type="domain" description="Pterin-binding" evidence="13">
    <location>
        <begin position="19"/>
        <end position="270"/>
    </location>
</feature>
<evidence type="ECO:0000256" key="8">
    <source>
        <dbReference type="ARBA" id="ARBA00022723"/>
    </source>
</evidence>
<evidence type="ECO:0000256" key="9">
    <source>
        <dbReference type="ARBA" id="ARBA00022842"/>
    </source>
</evidence>
<dbReference type="UniPathway" id="UPA00077">
    <property type="reaction ID" value="UER00156"/>
</dbReference>
<dbReference type="PROSITE" id="PS00792">
    <property type="entry name" value="DHPS_1"/>
    <property type="match status" value="1"/>
</dbReference>
<dbReference type="GO" id="GO:0005829">
    <property type="term" value="C:cytosol"/>
    <property type="evidence" value="ECO:0007669"/>
    <property type="project" value="TreeGrafter"/>
</dbReference>
<dbReference type="GO" id="GO:0046654">
    <property type="term" value="P:tetrahydrofolate biosynthetic process"/>
    <property type="evidence" value="ECO:0007669"/>
    <property type="project" value="UniProtKB-UniPathway"/>
</dbReference>
<dbReference type="Pfam" id="PF00809">
    <property type="entry name" value="Pterin_bind"/>
    <property type="match status" value="1"/>
</dbReference>
<dbReference type="InterPro" id="IPR011005">
    <property type="entry name" value="Dihydropteroate_synth-like_sf"/>
</dbReference>
<name>A0A660LIF2_9ACTN</name>
<keyword evidence="9 12" id="KW-0460">Magnesium</keyword>
<evidence type="ECO:0000313" key="14">
    <source>
        <dbReference type="EMBL" id="RKQ93763.1"/>
    </source>
</evidence>
<dbReference type="FunFam" id="3.20.20.20:FF:000006">
    <property type="entry name" value="Dihydropteroate synthase"/>
    <property type="match status" value="1"/>
</dbReference>
<dbReference type="InterPro" id="IPR000489">
    <property type="entry name" value="Pterin-binding_dom"/>
</dbReference>